<dbReference type="PANTHER" id="PTHR38605:SF1">
    <property type="entry name" value="ATPASE"/>
    <property type="match status" value="1"/>
</dbReference>
<reference evidence="1 2" key="1">
    <citation type="journal article" date="2012" name="J. Bacteriol.">
        <title>Genome Sequence of Extracellular-Protease-Producing Alishewanella jeotgali Isolated from Traditional Korean Fermented Seafood.</title>
        <authorList>
            <person name="Jung J."/>
            <person name="Chun J."/>
            <person name="Park W."/>
        </authorList>
    </citation>
    <scope>NUCLEOTIDE SEQUENCE [LARGE SCALE GENOMIC DNA]</scope>
    <source>
        <strain evidence="1 2">KCTC 22429</strain>
    </source>
</reference>
<evidence type="ECO:0008006" key="3">
    <source>
        <dbReference type="Google" id="ProtNLM"/>
    </source>
</evidence>
<accession>H3ZHM7</accession>
<dbReference type="EMBL" id="AHTH01000048">
    <property type="protein sequence ID" value="EHR39886.1"/>
    <property type="molecule type" value="Genomic_DNA"/>
</dbReference>
<dbReference type="PANTHER" id="PTHR38605">
    <property type="entry name" value="ATPASE-RELATED"/>
    <property type="match status" value="1"/>
</dbReference>
<dbReference type="Proteomes" id="UP000012046">
    <property type="component" value="Unassembled WGS sequence"/>
</dbReference>
<keyword evidence="2" id="KW-1185">Reference proteome</keyword>
<dbReference type="RefSeq" id="WP_008951458.1">
    <property type="nucleotide sequence ID" value="NZ_AHTH01000048.1"/>
</dbReference>
<proteinExistence type="predicted"/>
<sequence>MSWLESIQYHGRQLGHRTLDRHLRLGVTGLSGAGKTAFISSLVHQLTVGDQTAHLPFFSVLQQGRYLGGRLAQNQPLAIPRFPYEQNLRYLSAEPAQWPPSTTGWSQLNLSLRYRPQGAIRSRLQQHSELQLEIIDYPGEWLLDLPLLQQDYRQWSTFCWQLFQQPHRQASSVAFKALLQQCDLQSLSEVQLQELTESYRSLLLQYSQQSGCYLQQPGRLLIPGELAGAPMLQLFPLLPEQLETDSPLLRRMTEHYQSYCDYVIKPFYRQHFSRLDRQVVLVDCLAALNAGYSAVQELQQALGLIMQSFRYGPASLLSRLFQPQISKVLFAASKADHVTPDQHKALTLLLQQLLQQPIKQSVYASAATEAMAIAAVRASQAGFVLQQGQRQPCISGRDLATGEPVTLYPGEVPAQIPPAGLYQQHQFQFPALLPTTQAAALPLPHVRMDHVLEFLLGDKLR</sequence>
<dbReference type="InterPro" id="IPR007413">
    <property type="entry name" value="YcjX-like"/>
</dbReference>
<organism evidence="1 2">
    <name type="scientific">Alishewanella jeotgali KCTC 22429</name>
    <dbReference type="NCBI Taxonomy" id="1129374"/>
    <lineage>
        <taxon>Bacteria</taxon>
        <taxon>Pseudomonadati</taxon>
        <taxon>Pseudomonadota</taxon>
        <taxon>Gammaproteobacteria</taxon>
        <taxon>Alteromonadales</taxon>
        <taxon>Alteromonadaceae</taxon>
        <taxon>Alishewanella</taxon>
    </lineage>
</organism>
<comment type="caution">
    <text evidence="1">The sequence shown here is derived from an EMBL/GenBank/DDBJ whole genome shotgun (WGS) entry which is preliminary data.</text>
</comment>
<name>H3ZHM7_9ALTE</name>
<dbReference type="STRING" id="1129374.AJE_14440"/>
<gene>
    <name evidence="1" type="ORF">AJE_14440</name>
</gene>
<dbReference type="PATRIC" id="fig|1129374.4.peg.2858"/>
<evidence type="ECO:0000313" key="1">
    <source>
        <dbReference type="EMBL" id="EHR39886.1"/>
    </source>
</evidence>
<protein>
    <recommendedName>
        <fullName evidence="3">ATPase</fullName>
    </recommendedName>
</protein>
<dbReference type="eggNOG" id="COG3106">
    <property type="taxonomic scope" value="Bacteria"/>
</dbReference>
<dbReference type="AlphaFoldDB" id="H3ZHM7"/>
<dbReference type="SUPFAM" id="SSF52540">
    <property type="entry name" value="P-loop containing nucleoside triphosphate hydrolases"/>
    <property type="match status" value="1"/>
</dbReference>
<evidence type="ECO:0000313" key="2">
    <source>
        <dbReference type="Proteomes" id="UP000012046"/>
    </source>
</evidence>
<dbReference type="Pfam" id="PF04317">
    <property type="entry name" value="DUF463"/>
    <property type="match status" value="1"/>
</dbReference>
<dbReference type="InterPro" id="IPR027417">
    <property type="entry name" value="P-loop_NTPase"/>
</dbReference>
<dbReference type="PIRSF" id="PIRSF019381">
    <property type="entry name" value="YcjX"/>
    <property type="match status" value="1"/>
</dbReference>